<accession>A0A2V4A9A7</accession>
<organism evidence="1 2">
    <name type="scientific">Marinifilum breve</name>
    <dbReference type="NCBI Taxonomy" id="2184082"/>
    <lineage>
        <taxon>Bacteria</taxon>
        <taxon>Pseudomonadati</taxon>
        <taxon>Bacteroidota</taxon>
        <taxon>Bacteroidia</taxon>
        <taxon>Marinilabiliales</taxon>
        <taxon>Marinifilaceae</taxon>
    </lineage>
</organism>
<protein>
    <submittedName>
        <fullName evidence="1">Uncharacterized protein</fullName>
    </submittedName>
</protein>
<proteinExistence type="predicted"/>
<reference evidence="1 2" key="1">
    <citation type="submission" date="2018-05" db="EMBL/GenBank/DDBJ databases">
        <title>Marinifilum breve JC075T sp. nov., a marine bacterium isolated from Yongle Blue Hole in the South China Sea.</title>
        <authorList>
            <person name="Fu T."/>
        </authorList>
    </citation>
    <scope>NUCLEOTIDE SEQUENCE [LARGE SCALE GENOMIC DNA]</scope>
    <source>
        <strain evidence="1 2">JC075</strain>
    </source>
</reference>
<name>A0A2V4A9A7_9BACT</name>
<dbReference type="Proteomes" id="UP000248079">
    <property type="component" value="Unassembled WGS sequence"/>
</dbReference>
<comment type="caution">
    <text evidence="1">The sequence shown here is derived from an EMBL/GenBank/DDBJ whole genome shotgun (WGS) entry which is preliminary data.</text>
</comment>
<evidence type="ECO:0000313" key="2">
    <source>
        <dbReference type="Proteomes" id="UP000248079"/>
    </source>
</evidence>
<dbReference type="RefSeq" id="WP_110361585.1">
    <property type="nucleotide sequence ID" value="NZ_QFLI01000006.1"/>
</dbReference>
<sequence length="73" mass="8763">MTKKNRIVSFKKRDSELMNLIQNFYPYGFEDDIKFYQLGPDKSFYAFPISTEECNILVKVDVDYDFNLDMEDE</sequence>
<keyword evidence="2" id="KW-1185">Reference proteome</keyword>
<dbReference type="OrthoDB" id="1122172at2"/>
<dbReference type="EMBL" id="QFLI01000006">
    <property type="protein sequence ID" value="PXX99192.1"/>
    <property type="molecule type" value="Genomic_DNA"/>
</dbReference>
<dbReference type="AlphaFoldDB" id="A0A2V4A9A7"/>
<gene>
    <name evidence="1" type="ORF">DF185_15055</name>
</gene>
<evidence type="ECO:0000313" key="1">
    <source>
        <dbReference type="EMBL" id="PXX99192.1"/>
    </source>
</evidence>